<evidence type="ECO:0000256" key="3">
    <source>
        <dbReference type="ARBA" id="ARBA00011291"/>
    </source>
</evidence>
<evidence type="ECO:0000256" key="5">
    <source>
        <dbReference type="ARBA" id="ARBA00022547"/>
    </source>
</evidence>
<dbReference type="GO" id="GO:0031966">
    <property type="term" value="C:mitochondrial membrane"/>
    <property type="evidence" value="ECO:0007669"/>
    <property type="project" value="UniProtKB-SubCell"/>
</dbReference>
<dbReference type="EMBL" id="KU361232">
    <property type="protein sequence ID" value="ANX09966.1"/>
    <property type="molecule type" value="Genomic_DNA"/>
</dbReference>
<keyword evidence="8 13" id="KW-1133">Transmembrane helix</keyword>
<keyword evidence="9 12" id="KW-0406">Ion transport</keyword>
<evidence type="ECO:0000256" key="1">
    <source>
        <dbReference type="ARBA" id="ARBA00004304"/>
    </source>
</evidence>
<evidence type="ECO:0000256" key="2">
    <source>
        <dbReference type="ARBA" id="ARBA00008892"/>
    </source>
</evidence>
<geneLocation type="mitochondrion" evidence="14"/>
<keyword evidence="10 12" id="KW-0496">Mitochondrion</keyword>
<evidence type="ECO:0000256" key="12">
    <source>
        <dbReference type="RuleBase" id="RU003661"/>
    </source>
</evidence>
<dbReference type="GO" id="GO:0045259">
    <property type="term" value="C:proton-transporting ATP synthase complex"/>
    <property type="evidence" value="ECO:0007669"/>
    <property type="project" value="UniProtKB-KW"/>
</dbReference>
<evidence type="ECO:0000313" key="14">
    <source>
        <dbReference type="EMBL" id="ANX09966.1"/>
    </source>
</evidence>
<keyword evidence="7 12" id="KW-0375">Hydrogen ion transport</keyword>
<dbReference type="InterPro" id="IPR001421">
    <property type="entry name" value="ATP8_metazoa"/>
</dbReference>
<organism evidence="14">
    <name type="scientific">Orthetrum glaucum</name>
    <dbReference type="NCBI Taxonomy" id="1168657"/>
    <lineage>
        <taxon>Eukaryota</taxon>
        <taxon>Metazoa</taxon>
        <taxon>Ecdysozoa</taxon>
        <taxon>Arthropoda</taxon>
        <taxon>Hexapoda</taxon>
        <taxon>Insecta</taxon>
        <taxon>Pterygota</taxon>
        <taxon>Palaeoptera</taxon>
        <taxon>Odonata</taxon>
        <taxon>Epiprocta</taxon>
        <taxon>Anisoptera</taxon>
        <taxon>Libelluloidea</taxon>
        <taxon>Libellulidae</taxon>
        <taxon>Orthetrum</taxon>
    </lineage>
</organism>
<evidence type="ECO:0000256" key="6">
    <source>
        <dbReference type="ARBA" id="ARBA00022692"/>
    </source>
</evidence>
<keyword evidence="11 13" id="KW-0472">Membrane</keyword>
<evidence type="ECO:0000256" key="10">
    <source>
        <dbReference type="ARBA" id="ARBA00023128"/>
    </source>
</evidence>
<evidence type="ECO:0000256" key="8">
    <source>
        <dbReference type="ARBA" id="ARBA00022989"/>
    </source>
</evidence>
<accession>A0A1I9NJB9</accession>
<evidence type="ECO:0000256" key="4">
    <source>
        <dbReference type="ARBA" id="ARBA00022448"/>
    </source>
</evidence>
<gene>
    <name evidence="14" type="primary">ATP8</name>
</gene>
<keyword evidence="5 12" id="KW-0138">CF(0)</keyword>
<evidence type="ECO:0000256" key="9">
    <source>
        <dbReference type="ARBA" id="ARBA00023065"/>
    </source>
</evidence>
<protein>
    <recommendedName>
        <fullName evidence="12">ATP synthase complex subunit 8</fullName>
    </recommendedName>
</protein>
<dbReference type="RefSeq" id="YP_009327142.1">
    <property type="nucleotide sequence ID" value="NC_032047.1"/>
</dbReference>
<keyword evidence="4 12" id="KW-0813">Transport</keyword>
<evidence type="ECO:0000256" key="7">
    <source>
        <dbReference type="ARBA" id="ARBA00022781"/>
    </source>
</evidence>
<dbReference type="CTD" id="4509"/>
<comment type="subunit">
    <text evidence="3">F-type ATPases have 2 components, CF(1) - the catalytic core - and CF(0) - the membrane proton channel.</text>
</comment>
<dbReference type="AlphaFoldDB" id="A0A1I9NJB9"/>
<comment type="subcellular location">
    <subcellularLocation>
        <location evidence="1 12">Mitochondrion membrane</location>
        <topology evidence="1 12">Single-pass membrane protein</topology>
    </subcellularLocation>
</comment>
<evidence type="ECO:0000256" key="13">
    <source>
        <dbReference type="SAM" id="Phobius"/>
    </source>
</evidence>
<dbReference type="Pfam" id="PF00895">
    <property type="entry name" value="ATP-synt_8"/>
    <property type="match status" value="1"/>
</dbReference>
<reference evidence="14" key="1">
    <citation type="journal article" date="2016" name="Biochem. Syst. Ecol.">
        <title>Complete mitochondrial genome of Orthetrum dragonflies and molecular phylogeny of Odonata.</title>
        <authorList>
            <person name="Yong H.-S."/>
            <person name="Song S.-L."/>
            <person name="Suana I.W."/>
            <person name="Eamsobhana P."/>
            <person name="Lim P.-E."/>
        </authorList>
    </citation>
    <scope>NUCLEOTIDE SEQUENCE</scope>
    <source>
        <strain evidence="14">D6</strain>
    </source>
</reference>
<name>A0A1I9NJB9_9ODON</name>
<feature type="transmembrane region" description="Helical" evidence="13">
    <location>
        <begin position="6"/>
        <end position="31"/>
    </location>
</feature>
<sequence>MPQMAPMSWILLFMFFSCMLLMINMLNYYLFNQKFSITNESKNISLKIHNWKW</sequence>
<keyword evidence="6 12" id="KW-0812">Transmembrane</keyword>
<dbReference type="GeneID" id="30512359"/>
<evidence type="ECO:0000256" key="11">
    <source>
        <dbReference type="ARBA" id="ARBA00023136"/>
    </source>
</evidence>
<dbReference type="GO" id="GO:0015986">
    <property type="term" value="P:proton motive force-driven ATP synthesis"/>
    <property type="evidence" value="ECO:0007669"/>
    <property type="project" value="InterPro"/>
</dbReference>
<proteinExistence type="inferred from homology"/>
<dbReference type="GO" id="GO:0015078">
    <property type="term" value="F:proton transmembrane transporter activity"/>
    <property type="evidence" value="ECO:0007669"/>
    <property type="project" value="InterPro"/>
</dbReference>
<comment type="similarity">
    <text evidence="2 12">Belongs to the ATPase protein 8 family.</text>
</comment>